<dbReference type="InterPro" id="IPR000758">
    <property type="entry name" value="Enterovir_OMP"/>
</dbReference>
<dbReference type="RefSeq" id="WP_008064523.1">
    <property type="nucleotide sequence ID" value="NZ_AFHG01000059.1"/>
</dbReference>
<dbReference type="OrthoDB" id="9807574at2"/>
<dbReference type="PANTHER" id="PTHR36920:SF1">
    <property type="entry name" value="OUTER MEMBRANE PROTEIN W"/>
    <property type="match status" value="1"/>
</dbReference>
<feature type="chain" id="PRO_5003331652" evidence="2">
    <location>
        <begin position="22"/>
        <end position="210"/>
    </location>
</feature>
<name>F5RHQ1_METUF</name>
<feature type="signal peptide" evidence="2">
    <location>
        <begin position="1"/>
        <end position="21"/>
    </location>
</feature>
<protein>
    <submittedName>
        <fullName evidence="3">Outer membrane signal peptide protein</fullName>
    </submittedName>
</protein>
<dbReference type="eggNOG" id="COG3047">
    <property type="taxonomic scope" value="Bacteria"/>
</dbReference>
<dbReference type="InterPro" id="IPR011250">
    <property type="entry name" value="OMP/PagP_B-barrel"/>
</dbReference>
<keyword evidence="2" id="KW-0732">Signal</keyword>
<sequence length="210" mass="22792">MKAIKWVGVAALAAVAGVANAADEGNWMVRARALYMNPDNDNSGGLNLPIDVKAENKTFPEIDITYFFTKNIAAELILTYPQKHDVELGGVGIGSIKHLPPTLTLQYHFNPEGTIRPYAGLGLNYTRFSSVDLDAGSVLGGSVPLRIDRSSFGWAAQVGADFQIAPKWFFNVDVKYVSIDTDIFVKGTGAKVTSLNIDPMLYSVGIGYRF</sequence>
<reference evidence="3 4" key="1">
    <citation type="journal article" date="2011" name="J. Bacteriol.">
        <title>Genome sequence of Methyloversatilis universalis FAM5T, a methylotrophic representative of the order Rhodocyclales.</title>
        <authorList>
            <person name="Kittichotirat W."/>
            <person name="Good N.M."/>
            <person name="Hall R."/>
            <person name="Bringel F."/>
            <person name="Lajus A."/>
            <person name="Medigue C."/>
            <person name="Smalley N.E."/>
            <person name="Beck D."/>
            <person name="Bumgarner R."/>
            <person name="Vuilleumier S."/>
            <person name="Kalyuzhnaya M.G."/>
        </authorList>
    </citation>
    <scope>NUCLEOTIDE SEQUENCE [LARGE SCALE GENOMIC DNA]</scope>
    <source>
        <strain evidence="4">ATCC BAA-1314 / JCM 13912 / FAM5</strain>
    </source>
</reference>
<evidence type="ECO:0000313" key="4">
    <source>
        <dbReference type="Proteomes" id="UP000005019"/>
    </source>
</evidence>
<dbReference type="Proteomes" id="UP000005019">
    <property type="component" value="Unassembled WGS sequence"/>
</dbReference>
<accession>F5RHQ1</accession>
<evidence type="ECO:0000256" key="1">
    <source>
        <dbReference type="ARBA" id="ARBA00004442"/>
    </source>
</evidence>
<dbReference type="GO" id="GO:0055085">
    <property type="term" value="P:transmembrane transport"/>
    <property type="evidence" value="ECO:0007669"/>
    <property type="project" value="TreeGrafter"/>
</dbReference>
<dbReference type="PANTHER" id="PTHR36920">
    <property type="match status" value="1"/>
</dbReference>
<dbReference type="PROSITE" id="PS00695">
    <property type="entry name" value="ENT_VIR_OMP_2"/>
    <property type="match status" value="1"/>
</dbReference>
<comment type="subcellular location">
    <subcellularLocation>
        <location evidence="1">Cell outer membrane</location>
    </subcellularLocation>
</comment>
<dbReference type="GO" id="GO:0044384">
    <property type="term" value="C:host outer membrane"/>
    <property type="evidence" value="ECO:0007669"/>
    <property type="project" value="InterPro"/>
</dbReference>
<comment type="caution">
    <text evidence="3">The sequence shown here is derived from an EMBL/GenBank/DDBJ whole genome shotgun (WGS) entry which is preliminary data.</text>
</comment>
<dbReference type="GO" id="GO:0009279">
    <property type="term" value="C:cell outer membrane"/>
    <property type="evidence" value="ECO:0007669"/>
    <property type="project" value="UniProtKB-SubCell"/>
</dbReference>
<dbReference type="EMBL" id="AFHG01000059">
    <property type="protein sequence ID" value="EGK69883.1"/>
    <property type="molecule type" value="Genomic_DNA"/>
</dbReference>
<evidence type="ECO:0000256" key="2">
    <source>
        <dbReference type="SAM" id="SignalP"/>
    </source>
</evidence>
<evidence type="ECO:0000313" key="3">
    <source>
        <dbReference type="EMBL" id="EGK69883.1"/>
    </source>
</evidence>
<dbReference type="Gene3D" id="2.40.160.20">
    <property type="match status" value="1"/>
</dbReference>
<proteinExistence type="predicted"/>
<keyword evidence="4" id="KW-1185">Reference proteome</keyword>
<dbReference type="STRING" id="1000565.METUNv1_03849"/>
<dbReference type="SUPFAM" id="SSF56925">
    <property type="entry name" value="OMPA-like"/>
    <property type="match status" value="1"/>
</dbReference>
<organism evidence="3 4">
    <name type="scientific">Methyloversatilis universalis (strain ATCC BAA-1314 / DSM 25237 / JCM 13912 / CCUG 52030 / FAM5)</name>
    <dbReference type="NCBI Taxonomy" id="1000565"/>
    <lineage>
        <taxon>Bacteria</taxon>
        <taxon>Pseudomonadati</taxon>
        <taxon>Pseudomonadota</taxon>
        <taxon>Betaproteobacteria</taxon>
        <taxon>Nitrosomonadales</taxon>
        <taxon>Sterolibacteriaceae</taxon>
        <taxon>Methyloversatilis</taxon>
    </lineage>
</organism>
<dbReference type="InterPro" id="IPR005618">
    <property type="entry name" value="OMPW"/>
</dbReference>
<dbReference type="AlphaFoldDB" id="F5RHQ1"/>
<dbReference type="Pfam" id="PF03922">
    <property type="entry name" value="OmpW"/>
    <property type="match status" value="1"/>
</dbReference>
<gene>
    <name evidence="3" type="ORF">METUNv1_03849</name>
</gene>